<dbReference type="AlphaFoldDB" id="A0A9P4N352"/>
<dbReference type="Proteomes" id="UP000800093">
    <property type="component" value="Unassembled WGS sequence"/>
</dbReference>
<proteinExistence type="predicted"/>
<organism evidence="1 2">
    <name type="scientific">Lojkania enalia</name>
    <dbReference type="NCBI Taxonomy" id="147567"/>
    <lineage>
        <taxon>Eukaryota</taxon>
        <taxon>Fungi</taxon>
        <taxon>Dikarya</taxon>
        <taxon>Ascomycota</taxon>
        <taxon>Pezizomycotina</taxon>
        <taxon>Dothideomycetes</taxon>
        <taxon>Pleosporomycetidae</taxon>
        <taxon>Pleosporales</taxon>
        <taxon>Pleosporales incertae sedis</taxon>
        <taxon>Lojkania</taxon>
    </lineage>
</organism>
<evidence type="ECO:0000313" key="2">
    <source>
        <dbReference type="Proteomes" id="UP000800093"/>
    </source>
</evidence>
<accession>A0A9P4N352</accession>
<gene>
    <name evidence="1" type="ORF">CC78DRAFT_544466</name>
</gene>
<name>A0A9P4N352_9PLEO</name>
<reference evidence="2" key="1">
    <citation type="journal article" date="2020" name="Stud. Mycol.">
        <title>101 Dothideomycetes genomes: A test case for predicting lifestyles and emergence of pathogens.</title>
        <authorList>
            <person name="Haridas S."/>
            <person name="Albert R."/>
            <person name="Binder M."/>
            <person name="Bloem J."/>
            <person name="LaButti K."/>
            <person name="Salamov A."/>
            <person name="Andreopoulos B."/>
            <person name="Baker S."/>
            <person name="Barry K."/>
            <person name="Bills G."/>
            <person name="Bluhm B."/>
            <person name="Cannon C."/>
            <person name="Castanera R."/>
            <person name="Culley D."/>
            <person name="Daum C."/>
            <person name="Ezra D."/>
            <person name="Gonzalez J."/>
            <person name="Henrissat B."/>
            <person name="Kuo A."/>
            <person name="Liang C."/>
            <person name="Lipzen A."/>
            <person name="Lutzoni F."/>
            <person name="Magnuson J."/>
            <person name="Mondo S."/>
            <person name="Nolan M."/>
            <person name="Ohm R."/>
            <person name="Pangilinan J."/>
            <person name="Park H.-J."/>
            <person name="Ramirez L."/>
            <person name="Alfaro M."/>
            <person name="Sun H."/>
            <person name="Tritt A."/>
            <person name="Yoshinaga Y."/>
            <person name="Zwiers L.-H."/>
            <person name="Turgeon B."/>
            <person name="Goodwin S."/>
            <person name="Spatafora J."/>
            <person name="Crous P."/>
            <person name="Grigoriev I."/>
        </authorList>
    </citation>
    <scope>NUCLEOTIDE SEQUENCE [LARGE SCALE GENOMIC DNA]</scope>
    <source>
        <strain evidence="2">CBS 304.66</strain>
    </source>
</reference>
<keyword evidence="2" id="KW-1185">Reference proteome</keyword>
<comment type="caution">
    <text evidence="1">The sequence shown here is derived from an EMBL/GenBank/DDBJ whole genome shotgun (WGS) entry which is preliminary data.</text>
</comment>
<protein>
    <submittedName>
        <fullName evidence="1">Uncharacterized protein</fullName>
    </submittedName>
</protein>
<sequence>MGRSRAYAPAVGGLQLGAGLLQGVTPLVLRTWMTQTRNYLSLQMRAGSDMQPATETEAKKQVEPVTGALEAASWSRGIWPPRKRADQLAHHCAFNCGCSPATWGGEMPLSIIAASDASDLCADNGGASMVL</sequence>
<evidence type="ECO:0000313" key="1">
    <source>
        <dbReference type="EMBL" id="KAF2264102.1"/>
    </source>
</evidence>
<dbReference type="EMBL" id="ML986619">
    <property type="protein sequence ID" value="KAF2264102.1"/>
    <property type="molecule type" value="Genomic_DNA"/>
</dbReference>